<evidence type="ECO:0000256" key="1">
    <source>
        <dbReference type="ARBA" id="ARBA00023015"/>
    </source>
</evidence>
<feature type="domain" description="HTH gntR-type" evidence="4">
    <location>
        <begin position="9"/>
        <end position="76"/>
    </location>
</feature>
<name>A0ABS2P7Q3_9BACL</name>
<dbReference type="Proteomes" id="UP000741863">
    <property type="component" value="Unassembled WGS sequence"/>
</dbReference>
<dbReference type="Gene3D" id="1.10.10.10">
    <property type="entry name" value="Winged helix-like DNA-binding domain superfamily/Winged helix DNA-binding domain"/>
    <property type="match status" value="1"/>
</dbReference>
<reference evidence="5 6" key="1">
    <citation type="submission" date="2021-01" db="EMBL/GenBank/DDBJ databases">
        <title>Genomic Encyclopedia of Type Strains, Phase IV (KMG-IV): sequencing the most valuable type-strain genomes for metagenomic binning, comparative biology and taxonomic classification.</title>
        <authorList>
            <person name="Goeker M."/>
        </authorList>
    </citation>
    <scope>NUCLEOTIDE SEQUENCE [LARGE SCALE GENOMIC DNA]</scope>
    <source>
        <strain evidence="5 6">DSM 25540</strain>
    </source>
</reference>
<dbReference type="Pfam" id="PF00392">
    <property type="entry name" value="GntR"/>
    <property type="match status" value="1"/>
</dbReference>
<protein>
    <submittedName>
        <fullName evidence="5">DNA-binding GntR family transcriptional regulator</fullName>
    </submittedName>
</protein>
<dbReference type="PANTHER" id="PTHR43537">
    <property type="entry name" value="TRANSCRIPTIONAL REGULATOR, GNTR FAMILY"/>
    <property type="match status" value="1"/>
</dbReference>
<keyword evidence="2 5" id="KW-0238">DNA-binding</keyword>
<dbReference type="InterPro" id="IPR000524">
    <property type="entry name" value="Tscrpt_reg_HTH_GntR"/>
</dbReference>
<dbReference type="SMART" id="SM00345">
    <property type="entry name" value="HTH_GNTR"/>
    <property type="match status" value="1"/>
</dbReference>
<dbReference type="InterPro" id="IPR036390">
    <property type="entry name" value="WH_DNA-bd_sf"/>
</dbReference>
<keyword evidence="1" id="KW-0805">Transcription regulation</keyword>
<dbReference type="PANTHER" id="PTHR43537:SF5">
    <property type="entry name" value="UXU OPERON TRANSCRIPTIONAL REGULATOR"/>
    <property type="match status" value="1"/>
</dbReference>
<gene>
    <name evidence="5" type="ORF">JOD17_000438</name>
</gene>
<dbReference type="GO" id="GO:0003677">
    <property type="term" value="F:DNA binding"/>
    <property type="evidence" value="ECO:0007669"/>
    <property type="project" value="UniProtKB-KW"/>
</dbReference>
<dbReference type="CDD" id="cd07377">
    <property type="entry name" value="WHTH_GntR"/>
    <property type="match status" value="1"/>
</dbReference>
<dbReference type="Gene3D" id="1.20.120.530">
    <property type="entry name" value="GntR ligand-binding domain-like"/>
    <property type="match status" value="1"/>
</dbReference>
<comment type="caution">
    <text evidence="5">The sequence shown here is derived from an EMBL/GenBank/DDBJ whole genome shotgun (WGS) entry which is preliminary data.</text>
</comment>
<dbReference type="Pfam" id="PF07729">
    <property type="entry name" value="FCD"/>
    <property type="match status" value="1"/>
</dbReference>
<dbReference type="InterPro" id="IPR036388">
    <property type="entry name" value="WH-like_DNA-bd_sf"/>
</dbReference>
<dbReference type="InterPro" id="IPR011711">
    <property type="entry name" value="GntR_C"/>
</dbReference>
<evidence type="ECO:0000256" key="2">
    <source>
        <dbReference type="ARBA" id="ARBA00023125"/>
    </source>
</evidence>
<organism evidence="5 6">
    <name type="scientific">Geomicrobium sediminis</name>
    <dbReference type="NCBI Taxonomy" id="1347788"/>
    <lineage>
        <taxon>Bacteria</taxon>
        <taxon>Bacillati</taxon>
        <taxon>Bacillota</taxon>
        <taxon>Bacilli</taxon>
        <taxon>Bacillales</taxon>
        <taxon>Geomicrobium</taxon>
    </lineage>
</organism>
<dbReference type="RefSeq" id="WP_204695496.1">
    <property type="nucleotide sequence ID" value="NZ_JAFBEC010000001.1"/>
</dbReference>
<dbReference type="InterPro" id="IPR008920">
    <property type="entry name" value="TF_FadR/GntR_C"/>
</dbReference>
<evidence type="ECO:0000259" key="4">
    <source>
        <dbReference type="PROSITE" id="PS50949"/>
    </source>
</evidence>
<proteinExistence type="predicted"/>
<dbReference type="PROSITE" id="PS50949">
    <property type="entry name" value="HTH_GNTR"/>
    <property type="match status" value="1"/>
</dbReference>
<evidence type="ECO:0000313" key="5">
    <source>
        <dbReference type="EMBL" id="MBM7631347.1"/>
    </source>
</evidence>
<accession>A0ABS2P7Q3</accession>
<dbReference type="SUPFAM" id="SSF48008">
    <property type="entry name" value="GntR ligand-binding domain-like"/>
    <property type="match status" value="1"/>
</dbReference>
<dbReference type="EMBL" id="JAFBEC010000001">
    <property type="protein sequence ID" value="MBM7631347.1"/>
    <property type="molecule type" value="Genomic_DNA"/>
</dbReference>
<evidence type="ECO:0000313" key="6">
    <source>
        <dbReference type="Proteomes" id="UP000741863"/>
    </source>
</evidence>
<evidence type="ECO:0000256" key="3">
    <source>
        <dbReference type="ARBA" id="ARBA00023163"/>
    </source>
</evidence>
<sequence>MNTTFNHVKPLYEQAYDLVKRLILYGKIAPGEKVIVAKLADDLNISRTPLREAFRQLLKEQLVTVDRNGVLRVIDLEFDDLDALYDCRKITEKEFIANITTSISDANLLRIEQQIDYAKRLSNEQPDECIEFFVNVYSILIDACTNRRLAQLVQSVHSLLLIYVAPTIRESFTERIAEQEQLLFAMQSRDESKAIQAITSIIESERNRGIVYLNERSLDT</sequence>
<keyword evidence="3" id="KW-0804">Transcription</keyword>
<dbReference type="SUPFAM" id="SSF46785">
    <property type="entry name" value="Winged helix' DNA-binding domain"/>
    <property type="match status" value="1"/>
</dbReference>
<keyword evidence="6" id="KW-1185">Reference proteome</keyword>